<keyword evidence="1" id="KW-0732">Signal</keyword>
<reference evidence="2" key="1">
    <citation type="journal article" date="2014" name="Int. J. Syst. Evol. Microbiol.">
        <title>Complete genome sequence of Corynebacterium casei LMG S-19264T (=DSM 44701T), isolated from a smear-ripened cheese.</title>
        <authorList>
            <consortium name="US DOE Joint Genome Institute (JGI-PGF)"/>
            <person name="Walter F."/>
            <person name="Albersmeier A."/>
            <person name="Kalinowski J."/>
            <person name="Ruckert C."/>
        </authorList>
    </citation>
    <scope>NUCLEOTIDE SEQUENCE</scope>
    <source>
        <strain evidence="2">CGMCC 1.15448</strain>
    </source>
</reference>
<accession>A0A8J2UCF7</accession>
<evidence type="ECO:0000313" key="3">
    <source>
        <dbReference type="Proteomes" id="UP000607559"/>
    </source>
</evidence>
<dbReference type="AlphaFoldDB" id="A0A8J2UCF7"/>
<proteinExistence type="predicted"/>
<dbReference type="EMBL" id="BMJC01000002">
    <property type="protein sequence ID" value="GGA96445.1"/>
    <property type="molecule type" value="Genomic_DNA"/>
</dbReference>
<gene>
    <name evidence="2" type="ORF">GCM10011511_19670</name>
</gene>
<evidence type="ECO:0000313" key="2">
    <source>
        <dbReference type="EMBL" id="GGA96445.1"/>
    </source>
</evidence>
<name>A0A8J2UCF7_9BACT</name>
<dbReference type="Proteomes" id="UP000607559">
    <property type="component" value="Unassembled WGS sequence"/>
</dbReference>
<comment type="caution">
    <text evidence="2">The sequence shown here is derived from an EMBL/GenBank/DDBJ whole genome shotgun (WGS) entry which is preliminary data.</text>
</comment>
<keyword evidence="3" id="KW-1185">Reference proteome</keyword>
<sequence length="169" mass="18478">MRTITRITFCVILLLVVSSRTNRLSAQDYKLAMGIRFSSASPTLNNSVSVKYFLDETNAVEGLISFGTGFGVGGLYERHQLIGAVPAFTWFYGVGGYVGWRNNNTTHIGPTGAIGLDYKFANAPVNLSLDWQPELDLAPNIDFIPDAFGITVRYTFARQTAKTSTSPTP</sequence>
<organism evidence="2 3">
    <name type="scientific">Puia dinghuensis</name>
    <dbReference type="NCBI Taxonomy" id="1792502"/>
    <lineage>
        <taxon>Bacteria</taxon>
        <taxon>Pseudomonadati</taxon>
        <taxon>Bacteroidota</taxon>
        <taxon>Chitinophagia</taxon>
        <taxon>Chitinophagales</taxon>
        <taxon>Chitinophagaceae</taxon>
        <taxon>Puia</taxon>
    </lineage>
</organism>
<evidence type="ECO:0008006" key="4">
    <source>
        <dbReference type="Google" id="ProtNLM"/>
    </source>
</evidence>
<evidence type="ECO:0000256" key="1">
    <source>
        <dbReference type="SAM" id="SignalP"/>
    </source>
</evidence>
<feature type="signal peptide" evidence="1">
    <location>
        <begin position="1"/>
        <end position="26"/>
    </location>
</feature>
<protein>
    <recommendedName>
        <fullName evidence="4">Outer membrane protein beta-barrel domain-containing protein</fullName>
    </recommendedName>
</protein>
<reference evidence="2" key="2">
    <citation type="submission" date="2020-09" db="EMBL/GenBank/DDBJ databases">
        <authorList>
            <person name="Sun Q."/>
            <person name="Zhou Y."/>
        </authorList>
    </citation>
    <scope>NUCLEOTIDE SEQUENCE</scope>
    <source>
        <strain evidence="2">CGMCC 1.15448</strain>
    </source>
</reference>
<feature type="chain" id="PRO_5035214339" description="Outer membrane protein beta-barrel domain-containing protein" evidence="1">
    <location>
        <begin position="27"/>
        <end position="169"/>
    </location>
</feature>
<dbReference type="RefSeq" id="WP_188931043.1">
    <property type="nucleotide sequence ID" value="NZ_BMJC01000002.1"/>
</dbReference>